<dbReference type="Proteomes" id="UP000799424">
    <property type="component" value="Unassembled WGS sequence"/>
</dbReference>
<dbReference type="AlphaFoldDB" id="A0A6A6ZIA7"/>
<protein>
    <submittedName>
        <fullName evidence="1">Uncharacterized protein</fullName>
    </submittedName>
</protein>
<name>A0A6A6ZIA7_9PLEO</name>
<dbReference type="EMBL" id="MU006242">
    <property type="protein sequence ID" value="KAF2819957.1"/>
    <property type="molecule type" value="Genomic_DNA"/>
</dbReference>
<sequence length="143" mass="16809">MKLVIFRHLFKFRQTLNITFDTGRSSNNRRVYSLVVMRPDEFRLPEGVHDNEDLLDPDHCWRLNNLSEFFALMETNCENCALAQEIFFKEKTFGLGPFHNTFEEPDIHLIHFRASKRIIGVNACRLLTRKAFLALTEEEFDAA</sequence>
<accession>A0A6A6ZIA7</accession>
<proteinExistence type="predicted"/>
<reference evidence="1" key="1">
    <citation type="journal article" date="2020" name="Stud. Mycol.">
        <title>101 Dothideomycetes genomes: a test case for predicting lifestyles and emergence of pathogens.</title>
        <authorList>
            <person name="Haridas S."/>
            <person name="Albert R."/>
            <person name="Binder M."/>
            <person name="Bloem J."/>
            <person name="Labutti K."/>
            <person name="Salamov A."/>
            <person name="Andreopoulos B."/>
            <person name="Baker S."/>
            <person name="Barry K."/>
            <person name="Bills G."/>
            <person name="Bluhm B."/>
            <person name="Cannon C."/>
            <person name="Castanera R."/>
            <person name="Culley D."/>
            <person name="Daum C."/>
            <person name="Ezra D."/>
            <person name="Gonzalez J."/>
            <person name="Henrissat B."/>
            <person name="Kuo A."/>
            <person name="Liang C."/>
            <person name="Lipzen A."/>
            <person name="Lutzoni F."/>
            <person name="Magnuson J."/>
            <person name="Mondo S."/>
            <person name="Nolan M."/>
            <person name="Ohm R."/>
            <person name="Pangilinan J."/>
            <person name="Park H.-J."/>
            <person name="Ramirez L."/>
            <person name="Alfaro M."/>
            <person name="Sun H."/>
            <person name="Tritt A."/>
            <person name="Yoshinaga Y."/>
            <person name="Zwiers L.-H."/>
            <person name="Turgeon B."/>
            <person name="Goodwin S."/>
            <person name="Spatafora J."/>
            <person name="Crous P."/>
            <person name="Grigoriev I."/>
        </authorList>
    </citation>
    <scope>NUCLEOTIDE SEQUENCE</scope>
    <source>
        <strain evidence="1">CBS 113818</strain>
    </source>
</reference>
<evidence type="ECO:0000313" key="2">
    <source>
        <dbReference type="Proteomes" id="UP000799424"/>
    </source>
</evidence>
<evidence type="ECO:0000313" key="1">
    <source>
        <dbReference type="EMBL" id="KAF2819957.1"/>
    </source>
</evidence>
<organism evidence="1 2">
    <name type="scientific">Ophiobolus disseminans</name>
    <dbReference type="NCBI Taxonomy" id="1469910"/>
    <lineage>
        <taxon>Eukaryota</taxon>
        <taxon>Fungi</taxon>
        <taxon>Dikarya</taxon>
        <taxon>Ascomycota</taxon>
        <taxon>Pezizomycotina</taxon>
        <taxon>Dothideomycetes</taxon>
        <taxon>Pleosporomycetidae</taxon>
        <taxon>Pleosporales</taxon>
        <taxon>Pleosporineae</taxon>
        <taxon>Phaeosphaeriaceae</taxon>
        <taxon>Ophiobolus</taxon>
    </lineage>
</organism>
<keyword evidence="2" id="KW-1185">Reference proteome</keyword>
<gene>
    <name evidence="1" type="ORF">CC86DRAFT_374674</name>
</gene>